<dbReference type="PRINTS" id="PR00685">
    <property type="entry name" value="TIFACTORIIB"/>
</dbReference>
<feature type="domain" description="Cyclin-like" evidence="4">
    <location>
        <begin position="292"/>
        <end position="374"/>
    </location>
</feature>
<accession>A0A7R9LBI1</accession>
<dbReference type="InterPro" id="IPR013150">
    <property type="entry name" value="TFIIB_cyclin"/>
</dbReference>
<feature type="region of interest" description="Disordered" evidence="3">
    <location>
        <begin position="1"/>
        <end position="45"/>
    </location>
</feature>
<dbReference type="GO" id="GO:0005634">
    <property type="term" value="C:nucleus"/>
    <property type="evidence" value="ECO:0007669"/>
    <property type="project" value="TreeGrafter"/>
</dbReference>
<dbReference type="SUPFAM" id="SSF47954">
    <property type="entry name" value="Cyclin-like"/>
    <property type="match status" value="4"/>
</dbReference>
<dbReference type="Proteomes" id="UP000728032">
    <property type="component" value="Unassembled WGS sequence"/>
</dbReference>
<dbReference type="SMART" id="SM00385">
    <property type="entry name" value="CYCLIN"/>
    <property type="match status" value="3"/>
</dbReference>
<dbReference type="Pfam" id="PF00382">
    <property type="entry name" value="TFIIB"/>
    <property type="match status" value="3"/>
</dbReference>
<gene>
    <name evidence="5" type="ORF">ONB1V03_LOCUS1495</name>
</gene>
<dbReference type="CDD" id="cd00043">
    <property type="entry name" value="CYCLIN_SF"/>
    <property type="match status" value="1"/>
</dbReference>
<dbReference type="InterPro" id="IPR036915">
    <property type="entry name" value="Cyclin-like_sf"/>
</dbReference>
<evidence type="ECO:0000256" key="1">
    <source>
        <dbReference type="ARBA" id="ARBA00023015"/>
    </source>
</evidence>
<dbReference type="GO" id="GO:0017025">
    <property type="term" value="F:TBP-class protein binding"/>
    <property type="evidence" value="ECO:0007669"/>
    <property type="project" value="InterPro"/>
</dbReference>
<keyword evidence="1" id="KW-0805">Transcription regulation</keyword>
<dbReference type="OrthoDB" id="25790at2759"/>
<keyword evidence="2" id="KW-0804">Transcription</keyword>
<dbReference type="EMBL" id="CAJPVJ010000272">
    <property type="protein sequence ID" value="CAG2161894.1"/>
    <property type="molecule type" value="Genomic_DNA"/>
</dbReference>
<keyword evidence="6" id="KW-1185">Reference proteome</keyword>
<feature type="domain" description="Cyclin-like" evidence="4">
    <location>
        <begin position="144"/>
        <end position="226"/>
    </location>
</feature>
<evidence type="ECO:0000256" key="3">
    <source>
        <dbReference type="SAM" id="MobiDB-lite"/>
    </source>
</evidence>
<dbReference type="GO" id="GO:0097550">
    <property type="term" value="C:transcription preinitiation complex"/>
    <property type="evidence" value="ECO:0007669"/>
    <property type="project" value="TreeGrafter"/>
</dbReference>
<dbReference type="EMBL" id="OC915097">
    <property type="protein sequence ID" value="CAD7638610.1"/>
    <property type="molecule type" value="Genomic_DNA"/>
</dbReference>
<dbReference type="InterPro" id="IPR000812">
    <property type="entry name" value="TFIIB"/>
</dbReference>
<dbReference type="AlphaFoldDB" id="A0A7R9LBI1"/>
<dbReference type="GO" id="GO:0070897">
    <property type="term" value="P:transcription preinitiation complex assembly"/>
    <property type="evidence" value="ECO:0007669"/>
    <property type="project" value="InterPro"/>
</dbReference>
<sequence length="376" mass="42088">MGSNNTIRVKISRKPDPKTHPKTKPQTIKGSKSDDKESERKSEALDKWSQRIARIQLKMNLPAECGPKADDMLRKYLKNMKMTGRPIKAIAIACVYIAAKQVEMPHTLKEMAFINKVSVKQIGRYAQKVAEALRIDADPITPDQLISRFCYRLGLERAVERQAFHIANASYKLHVSSGPSVVAAAAIYMASQDSNDRSQWRSVEDVKGVACISTATIRNTCALFKNIRKSVLFILYSIHKPFVYIAAKQVEMPHTLKEMAFINKVSVKQIGRYAQKVAEALRIDADPITPDQLISRFCYRLGLERAVERQAFHIANASYKLHVSSGPSVVAAAAIYMASQDSNDRSQWRSVEDVKGVACISTATIRNTCALFKNIR</sequence>
<evidence type="ECO:0000313" key="6">
    <source>
        <dbReference type="Proteomes" id="UP000728032"/>
    </source>
</evidence>
<protein>
    <recommendedName>
        <fullName evidence="4">Cyclin-like domain-containing protein</fullName>
    </recommendedName>
</protein>
<organism evidence="5">
    <name type="scientific">Oppiella nova</name>
    <dbReference type="NCBI Taxonomy" id="334625"/>
    <lineage>
        <taxon>Eukaryota</taxon>
        <taxon>Metazoa</taxon>
        <taxon>Ecdysozoa</taxon>
        <taxon>Arthropoda</taxon>
        <taxon>Chelicerata</taxon>
        <taxon>Arachnida</taxon>
        <taxon>Acari</taxon>
        <taxon>Acariformes</taxon>
        <taxon>Sarcoptiformes</taxon>
        <taxon>Oribatida</taxon>
        <taxon>Brachypylina</taxon>
        <taxon>Oppioidea</taxon>
        <taxon>Oppiidae</taxon>
        <taxon>Oppiella</taxon>
    </lineage>
</organism>
<evidence type="ECO:0000259" key="4">
    <source>
        <dbReference type="SMART" id="SM00385"/>
    </source>
</evidence>
<dbReference type="PANTHER" id="PTHR11618:SF13">
    <property type="entry name" value="TRANSCRIPTION INITIATION FACTOR IIB"/>
    <property type="match status" value="1"/>
</dbReference>
<feature type="compositionally biased region" description="Basic and acidic residues" evidence="3">
    <location>
        <begin position="31"/>
        <end position="45"/>
    </location>
</feature>
<dbReference type="InterPro" id="IPR013763">
    <property type="entry name" value="Cyclin-like_dom"/>
</dbReference>
<dbReference type="PANTHER" id="PTHR11618">
    <property type="entry name" value="TRANSCRIPTION INITIATION FACTOR IIB-RELATED"/>
    <property type="match status" value="1"/>
</dbReference>
<dbReference type="Gene3D" id="1.10.472.10">
    <property type="entry name" value="Cyclin-like"/>
    <property type="match status" value="4"/>
</dbReference>
<evidence type="ECO:0000256" key="2">
    <source>
        <dbReference type="ARBA" id="ARBA00023163"/>
    </source>
</evidence>
<name>A0A7R9LBI1_9ACAR</name>
<proteinExistence type="predicted"/>
<evidence type="ECO:0000313" key="5">
    <source>
        <dbReference type="EMBL" id="CAD7638610.1"/>
    </source>
</evidence>
<reference evidence="5" key="1">
    <citation type="submission" date="2020-11" db="EMBL/GenBank/DDBJ databases">
        <authorList>
            <person name="Tran Van P."/>
        </authorList>
    </citation>
    <scope>NUCLEOTIDE SEQUENCE</scope>
</reference>
<feature type="domain" description="Cyclin-like" evidence="4">
    <location>
        <begin position="50"/>
        <end position="131"/>
    </location>
</feature>